<evidence type="ECO:0000313" key="10">
    <source>
        <dbReference type="EMBL" id="KAB3527297.1"/>
    </source>
</evidence>
<keyword evidence="8" id="KW-0472">Membrane</keyword>
<dbReference type="OrthoDB" id="9804199at2"/>
<evidence type="ECO:0000256" key="3">
    <source>
        <dbReference type="ARBA" id="ARBA00022448"/>
    </source>
</evidence>
<dbReference type="PANTHER" id="PTHR43166:SF9">
    <property type="entry name" value="GLUTAMATE_ASPARTATE IMPORT ATP-BINDING PROTEIN GLTL"/>
    <property type="match status" value="1"/>
</dbReference>
<name>A0A833M8U0_9FIRM</name>
<dbReference type="PROSITE" id="PS50893">
    <property type="entry name" value="ABC_TRANSPORTER_2"/>
    <property type="match status" value="1"/>
</dbReference>
<proteinExistence type="inferred from homology"/>
<comment type="similarity">
    <text evidence="2">Belongs to the ABC transporter superfamily.</text>
</comment>
<keyword evidence="6 10" id="KW-0067">ATP-binding</keyword>
<dbReference type="GO" id="GO:0015424">
    <property type="term" value="F:ABC-type amino acid transporter activity"/>
    <property type="evidence" value="ECO:0007669"/>
    <property type="project" value="InterPro"/>
</dbReference>
<dbReference type="Gene3D" id="3.40.50.300">
    <property type="entry name" value="P-loop containing nucleotide triphosphate hydrolases"/>
    <property type="match status" value="1"/>
</dbReference>
<organism evidence="10 11">
    <name type="scientific">Alkaliphilus serpentinus</name>
    <dbReference type="NCBI Taxonomy" id="1482731"/>
    <lineage>
        <taxon>Bacteria</taxon>
        <taxon>Bacillati</taxon>
        <taxon>Bacillota</taxon>
        <taxon>Clostridia</taxon>
        <taxon>Peptostreptococcales</taxon>
        <taxon>Natronincolaceae</taxon>
        <taxon>Alkaliphilus</taxon>
    </lineage>
</organism>
<sequence>MDPLIEIKNLQKSYGKNHVLKGITTSIKKGEIVSVIGPSGSGKSTLIRCMNALERLDEGEIIINGENINNGNKISRKIAMVFQHFNLFPHYKVIDNLINPCKIVRGMSDKEAKKLAVDLLEKVKLLDKANEYPSSLSGGQKQRVAIARALSMNPEIILFDEPTSSLDPELAYEVFDTMKSIARSDLTILLVTHQINMVKNFSSRVIFLENGHIYFDGTPDELINNTDNRIKQFLEKVYY</sequence>
<dbReference type="InterPro" id="IPR030679">
    <property type="entry name" value="ABC_ATPase_HisP-typ"/>
</dbReference>
<reference evidence="10 11" key="1">
    <citation type="submission" date="2019-10" db="EMBL/GenBank/DDBJ databases">
        <title>Alkaliphilus serpentinus sp. nov. and Alkaliphilus pronyensis sp. nov., two novel anaerobic alkaliphilic species isolated from the serpentinized-hosted hydrothermal field of the Prony Bay (New Caledonia).</title>
        <authorList>
            <person name="Postec A."/>
        </authorList>
    </citation>
    <scope>NUCLEOTIDE SEQUENCE [LARGE SCALE GENOMIC DNA]</scope>
    <source>
        <strain evidence="10 11">LacT</strain>
    </source>
</reference>
<evidence type="ECO:0000259" key="9">
    <source>
        <dbReference type="PROSITE" id="PS50893"/>
    </source>
</evidence>
<keyword evidence="5" id="KW-0547">Nucleotide-binding</keyword>
<comment type="subcellular location">
    <subcellularLocation>
        <location evidence="1">Cell membrane</location>
        <topology evidence="1">Peripheral membrane protein</topology>
    </subcellularLocation>
</comment>
<keyword evidence="4" id="KW-1003">Cell membrane</keyword>
<dbReference type="EMBL" id="WBZB01000044">
    <property type="protein sequence ID" value="KAB3527297.1"/>
    <property type="molecule type" value="Genomic_DNA"/>
</dbReference>
<evidence type="ECO:0000256" key="6">
    <source>
        <dbReference type="ARBA" id="ARBA00022840"/>
    </source>
</evidence>
<protein>
    <submittedName>
        <fullName evidence="10">Amino acid ABC transporter ATP-binding protein</fullName>
    </submittedName>
</protein>
<dbReference type="SUPFAM" id="SSF52540">
    <property type="entry name" value="P-loop containing nucleoside triphosphate hydrolases"/>
    <property type="match status" value="1"/>
</dbReference>
<dbReference type="InterPro" id="IPR027417">
    <property type="entry name" value="P-loop_NTPase"/>
</dbReference>
<dbReference type="PANTHER" id="PTHR43166">
    <property type="entry name" value="AMINO ACID IMPORT ATP-BINDING PROTEIN"/>
    <property type="match status" value="1"/>
</dbReference>
<dbReference type="PROSITE" id="PS00211">
    <property type="entry name" value="ABC_TRANSPORTER_1"/>
    <property type="match status" value="1"/>
</dbReference>
<dbReference type="InterPro" id="IPR050086">
    <property type="entry name" value="MetN_ABC_transporter-like"/>
</dbReference>
<dbReference type="SMART" id="SM00382">
    <property type="entry name" value="AAA"/>
    <property type="match status" value="1"/>
</dbReference>
<dbReference type="PIRSF" id="PIRSF039085">
    <property type="entry name" value="ABC_ATPase_HisP"/>
    <property type="match status" value="1"/>
</dbReference>
<evidence type="ECO:0000256" key="2">
    <source>
        <dbReference type="ARBA" id="ARBA00005417"/>
    </source>
</evidence>
<accession>A0A833M8U0</accession>
<evidence type="ECO:0000256" key="1">
    <source>
        <dbReference type="ARBA" id="ARBA00004202"/>
    </source>
</evidence>
<keyword evidence="11" id="KW-1185">Reference proteome</keyword>
<dbReference type="AlphaFoldDB" id="A0A833M8U0"/>
<dbReference type="InterPro" id="IPR003439">
    <property type="entry name" value="ABC_transporter-like_ATP-bd"/>
</dbReference>
<keyword evidence="7" id="KW-0029">Amino-acid transport</keyword>
<dbReference type="InterPro" id="IPR017871">
    <property type="entry name" value="ABC_transporter-like_CS"/>
</dbReference>
<keyword evidence="3" id="KW-0813">Transport</keyword>
<dbReference type="Proteomes" id="UP000465601">
    <property type="component" value="Unassembled WGS sequence"/>
</dbReference>
<feature type="domain" description="ABC transporter" evidence="9">
    <location>
        <begin position="5"/>
        <end position="235"/>
    </location>
</feature>
<evidence type="ECO:0000256" key="8">
    <source>
        <dbReference type="ARBA" id="ARBA00023136"/>
    </source>
</evidence>
<gene>
    <name evidence="10" type="ORF">F8153_12605</name>
</gene>
<dbReference type="GO" id="GO:0005524">
    <property type="term" value="F:ATP binding"/>
    <property type="evidence" value="ECO:0007669"/>
    <property type="project" value="UniProtKB-KW"/>
</dbReference>
<dbReference type="GO" id="GO:0005886">
    <property type="term" value="C:plasma membrane"/>
    <property type="evidence" value="ECO:0007669"/>
    <property type="project" value="UniProtKB-SubCell"/>
</dbReference>
<evidence type="ECO:0000256" key="7">
    <source>
        <dbReference type="ARBA" id="ARBA00022970"/>
    </source>
</evidence>
<dbReference type="InterPro" id="IPR003593">
    <property type="entry name" value="AAA+_ATPase"/>
</dbReference>
<dbReference type="RefSeq" id="WP_151866707.1">
    <property type="nucleotide sequence ID" value="NZ_WBZB01000044.1"/>
</dbReference>
<dbReference type="GO" id="GO:0016887">
    <property type="term" value="F:ATP hydrolysis activity"/>
    <property type="evidence" value="ECO:0007669"/>
    <property type="project" value="InterPro"/>
</dbReference>
<dbReference type="Pfam" id="PF00005">
    <property type="entry name" value="ABC_tran"/>
    <property type="match status" value="1"/>
</dbReference>
<comment type="caution">
    <text evidence="10">The sequence shown here is derived from an EMBL/GenBank/DDBJ whole genome shotgun (WGS) entry which is preliminary data.</text>
</comment>
<evidence type="ECO:0000256" key="4">
    <source>
        <dbReference type="ARBA" id="ARBA00022475"/>
    </source>
</evidence>
<evidence type="ECO:0000313" key="11">
    <source>
        <dbReference type="Proteomes" id="UP000465601"/>
    </source>
</evidence>
<evidence type="ECO:0000256" key="5">
    <source>
        <dbReference type="ARBA" id="ARBA00022741"/>
    </source>
</evidence>